<dbReference type="Pfam" id="PF02525">
    <property type="entry name" value="Flavodoxin_2"/>
    <property type="match status" value="1"/>
</dbReference>
<dbReference type="InterPro" id="IPR046980">
    <property type="entry name" value="KefG/KefF"/>
</dbReference>
<dbReference type="Proteomes" id="UP000295632">
    <property type="component" value="Unassembled WGS sequence"/>
</dbReference>
<keyword evidence="4" id="KW-1185">Reference proteome</keyword>
<dbReference type="PANTHER" id="PTHR47307">
    <property type="entry name" value="GLUTATHIONE-REGULATED POTASSIUM-EFFLUX SYSTEM ANCILLARY PROTEIN KEFG"/>
    <property type="match status" value="1"/>
</dbReference>
<sequence length="182" mass="20993">MKKTLVIEAHPHLHDGSRANLCRVEALRSHSNITVHSLYEVYPDWTIDTKDEQQLLLDHDRIVLQYPLYWYSVTPLLKKWFDDVLEYGWAYGSKGVQLQGKQFILAITAGGTLEDYQAGGSDWFSISEYTKPLQATIVRCRGTFLPSWITYDADQLTEKQLQIEAAAYVNYIQDQSLKAYKL</sequence>
<name>A0A4R6U1Z7_9BACI</name>
<dbReference type="GO" id="GO:0009055">
    <property type="term" value="F:electron transfer activity"/>
    <property type="evidence" value="ECO:0007669"/>
    <property type="project" value="TreeGrafter"/>
</dbReference>
<keyword evidence="1" id="KW-0560">Oxidoreductase</keyword>
<dbReference type="InterPro" id="IPR003680">
    <property type="entry name" value="Flavodoxin_fold"/>
</dbReference>
<evidence type="ECO:0000313" key="4">
    <source>
        <dbReference type="Proteomes" id="UP000295632"/>
    </source>
</evidence>
<accession>A0A4R6U1Z7</accession>
<reference evidence="3 4" key="1">
    <citation type="submission" date="2019-03" db="EMBL/GenBank/DDBJ databases">
        <title>Genomic Encyclopedia of Type Strains, Phase IV (KMG-IV): sequencing the most valuable type-strain genomes for metagenomic binning, comparative biology and taxonomic classification.</title>
        <authorList>
            <person name="Goeker M."/>
        </authorList>
    </citation>
    <scope>NUCLEOTIDE SEQUENCE [LARGE SCALE GENOMIC DNA]</scope>
    <source>
        <strain evidence="3 4">DSM 28697</strain>
    </source>
</reference>
<comment type="caution">
    <text evidence="3">The sequence shown here is derived from an EMBL/GenBank/DDBJ whole genome shotgun (WGS) entry which is preliminary data.</text>
</comment>
<protein>
    <submittedName>
        <fullName evidence="3">Glutathione-regulated potassium-efflux system ancillary protein KefG</fullName>
    </submittedName>
</protein>
<feature type="domain" description="Flavodoxin-like fold" evidence="2">
    <location>
        <begin position="2"/>
        <end position="167"/>
    </location>
</feature>
<dbReference type="RefSeq" id="WP_133580182.1">
    <property type="nucleotide sequence ID" value="NZ_SNYJ01000006.1"/>
</dbReference>
<dbReference type="Gene3D" id="3.40.50.360">
    <property type="match status" value="1"/>
</dbReference>
<proteinExistence type="predicted"/>
<evidence type="ECO:0000259" key="2">
    <source>
        <dbReference type="Pfam" id="PF02525"/>
    </source>
</evidence>
<evidence type="ECO:0000313" key="3">
    <source>
        <dbReference type="EMBL" id="TDQ40360.1"/>
    </source>
</evidence>
<organism evidence="3 4">
    <name type="scientific">Aureibacillus halotolerans</name>
    <dbReference type="NCBI Taxonomy" id="1508390"/>
    <lineage>
        <taxon>Bacteria</taxon>
        <taxon>Bacillati</taxon>
        <taxon>Bacillota</taxon>
        <taxon>Bacilli</taxon>
        <taxon>Bacillales</taxon>
        <taxon>Bacillaceae</taxon>
        <taxon>Aureibacillus</taxon>
    </lineage>
</organism>
<dbReference type="EMBL" id="SNYJ01000006">
    <property type="protein sequence ID" value="TDQ40360.1"/>
    <property type="molecule type" value="Genomic_DNA"/>
</dbReference>
<dbReference type="GO" id="GO:0003955">
    <property type="term" value="F:NAD(P)H dehydrogenase (quinone) activity"/>
    <property type="evidence" value="ECO:0007669"/>
    <property type="project" value="TreeGrafter"/>
</dbReference>
<dbReference type="InterPro" id="IPR029039">
    <property type="entry name" value="Flavoprotein-like_sf"/>
</dbReference>
<dbReference type="SUPFAM" id="SSF52218">
    <property type="entry name" value="Flavoproteins"/>
    <property type="match status" value="1"/>
</dbReference>
<evidence type="ECO:0000256" key="1">
    <source>
        <dbReference type="ARBA" id="ARBA00023002"/>
    </source>
</evidence>
<dbReference type="AlphaFoldDB" id="A0A4R6U1Z7"/>
<dbReference type="GO" id="GO:0010181">
    <property type="term" value="F:FMN binding"/>
    <property type="evidence" value="ECO:0007669"/>
    <property type="project" value="TreeGrafter"/>
</dbReference>
<dbReference type="OrthoDB" id="9798454at2"/>
<dbReference type="PANTHER" id="PTHR47307:SF1">
    <property type="entry name" value="GLUTATHIONE-REGULATED POTASSIUM-EFFLUX SYSTEM ANCILLARY PROTEIN KEFG"/>
    <property type="match status" value="1"/>
</dbReference>
<gene>
    <name evidence="3" type="ORF">EV213_10676</name>
</gene>